<feature type="region of interest" description="Disordered" evidence="1">
    <location>
        <begin position="47"/>
        <end position="73"/>
    </location>
</feature>
<name>A0ABC8JIX8_ERUVS</name>
<accession>A0ABC8JIX8</accession>
<feature type="compositionally biased region" description="Basic and acidic residues" evidence="1">
    <location>
        <begin position="51"/>
        <end position="65"/>
    </location>
</feature>
<keyword evidence="3" id="KW-1185">Reference proteome</keyword>
<comment type="caution">
    <text evidence="2">The sequence shown here is derived from an EMBL/GenBank/DDBJ whole genome shotgun (WGS) entry which is preliminary data.</text>
</comment>
<evidence type="ECO:0000313" key="3">
    <source>
        <dbReference type="Proteomes" id="UP001642260"/>
    </source>
</evidence>
<dbReference type="EMBL" id="CAKOAT010108376">
    <property type="protein sequence ID" value="CAH8327540.1"/>
    <property type="molecule type" value="Genomic_DNA"/>
</dbReference>
<evidence type="ECO:0000313" key="2">
    <source>
        <dbReference type="EMBL" id="CAH8327540.1"/>
    </source>
</evidence>
<organism evidence="2 3">
    <name type="scientific">Eruca vesicaria subsp. sativa</name>
    <name type="common">Garden rocket</name>
    <name type="synonym">Eruca sativa</name>
    <dbReference type="NCBI Taxonomy" id="29727"/>
    <lineage>
        <taxon>Eukaryota</taxon>
        <taxon>Viridiplantae</taxon>
        <taxon>Streptophyta</taxon>
        <taxon>Embryophyta</taxon>
        <taxon>Tracheophyta</taxon>
        <taxon>Spermatophyta</taxon>
        <taxon>Magnoliopsida</taxon>
        <taxon>eudicotyledons</taxon>
        <taxon>Gunneridae</taxon>
        <taxon>Pentapetalae</taxon>
        <taxon>rosids</taxon>
        <taxon>malvids</taxon>
        <taxon>Brassicales</taxon>
        <taxon>Brassicaceae</taxon>
        <taxon>Brassiceae</taxon>
        <taxon>Eruca</taxon>
    </lineage>
</organism>
<dbReference type="Proteomes" id="UP001642260">
    <property type="component" value="Unassembled WGS sequence"/>
</dbReference>
<dbReference type="AlphaFoldDB" id="A0ABC8JIX8"/>
<evidence type="ECO:0000256" key="1">
    <source>
        <dbReference type="SAM" id="MobiDB-lite"/>
    </source>
</evidence>
<proteinExistence type="predicted"/>
<gene>
    <name evidence="2" type="ORF">ERUC_LOCUS11110</name>
</gene>
<protein>
    <submittedName>
        <fullName evidence="2">Uncharacterized protein</fullName>
    </submittedName>
</protein>
<reference evidence="2 3" key="1">
    <citation type="submission" date="2022-03" db="EMBL/GenBank/DDBJ databases">
        <authorList>
            <person name="Macdonald S."/>
            <person name="Ahmed S."/>
            <person name="Newling K."/>
        </authorList>
    </citation>
    <scope>NUCLEOTIDE SEQUENCE [LARGE SCALE GENOMIC DNA]</scope>
</reference>
<sequence>MSSKGESSSYTADRKVKKEAASVIPVKRKLVKTMAFEAIISAFSPSGISRITDHSKGDGHGKGNDGRICPTHP</sequence>